<dbReference type="PROSITE" id="PS00999">
    <property type="entry name" value="SSI"/>
    <property type="match status" value="1"/>
</dbReference>
<dbReference type="Gene3D" id="3.30.350.10">
    <property type="entry name" value="Subtilisin inhibitor-like"/>
    <property type="match status" value="1"/>
</dbReference>
<organism evidence="11 12">
    <name type="scientific">Streptosporangium amethystogenes subsp. fukuiense</name>
    <dbReference type="NCBI Taxonomy" id="698418"/>
    <lineage>
        <taxon>Bacteria</taxon>
        <taxon>Bacillati</taxon>
        <taxon>Actinomycetota</taxon>
        <taxon>Actinomycetes</taxon>
        <taxon>Streptosporangiales</taxon>
        <taxon>Streptosporangiaceae</taxon>
        <taxon>Streptosporangium</taxon>
    </lineage>
</organism>
<evidence type="ECO:0000259" key="10">
    <source>
        <dbReference type="Pfam" id="PF00720"/>
    </source>
</evidence>
<gene>
    <name evidence="11" type="ORF">ACFQVD_31425</name>
</gene>
<dbReference type="InterPro" id="IPR023549">
    <property type="entry name" value="Subtilisin_inhibitor"/>
</dbReference>
<dbReference type="Proteomes" id="UP001596514">
    <property type="component" value="Unassembled WGS sequence"/>
</dbReference>
<evidence type="ECO:0000313" key="12">
    <source>
        <dbReference type="Proteomes" id="UP001596514"/>
    </source>
</evidence>
<evidence type="ECO:0000256" key="5">
    <source>
        <dbReference type="ARBA" id="ARBA00022690"/>
    </source>
</evidence>
<keyword evidence="7" id="KW-1015">Disulfide bond</keyword>
<name>A0ABW2TA74_9ACTN</name>
<evidence type="ECO:0000256" key="4">
    <source>
        <dbReference type="ARBA" id="ARBA00022525"/>
    </source>
</evidence>
<dbReference type="RefSeq" id="WP_364154872.1">
    <property type="nucleotide sequence ID" value="NZ_JBHSIJ010000002.1"/>
</dbReference>
<evidence type="ECO:0000313" key="11">
    <source>
        <dbReference type="EMBL" id="MFC7604629.1"/>
    </source>
</evidence>
<dbReference type="InterPro" id="IPR036819">
    <property type="entry name" value="Subtilisin_inhibitor-like_sf"/>
</dbReference>
<evidence type="ECO:0000256" key="2">
    <source>
        <dbReference type="ARBA" id="ARBA00010472"/>
    </source>
</evidence>
<dbReference type="PRINTS" id="PR00294">
    <property type="entry name" value="SSBTLNINHBTR"/>
</dbReference>
<proteinExistence type="inferred from homology"/>
<evidence type="ECO:0000256" key="3">
    <source>
        <dbReference type="ARBA" id="ARBA00011738"/>
    </source>
</evidence>
<sequence length="133" mass="13627">MAALSASPAGADSLGDPRPGISEISGDEFSARALVLTLTQGSTTLPSTRTVVLQCSPVGGGTHPRAREACAALEPASGDVRKFKPATGLICPLIYEPVTVSAVGVWKSRFTMSSQTFGNSCQMRNALGVVGGF</sequence>
<comment type="subcellular location">
    <subcellularLocation>
        <location evidence="1">Secreted</location>
    </subcellularLocation>
</comment>
<comment type="subunit">
    <text evidence="3">Homodimer.</text>
</comment>
<evidence type="ECO:0000256" key="9">
    <source>
        <dbReference type="SAM" id="MobiDB-lite"/>
    </source>
</evidence>
<accession>A0ABW2TA74</accession>
<dbReference type="EMBL" id="JBHTEE010000001">
    <property type="protein sequence ID" value="MFC7604629.1"/>
    <property type="molecule type" value="Genomic_DNA"/>
</dbReference>
<feature type="domain" description="Subtilisin inhibitor" evidence="10">
    <location>
        <begin position="32"/>
        <end position="119"/>
    </location>
</feature>
<comment type="similarity">
    <text evidence="2 8">Belongs to the protease inhibitor I16 (SSI) family.</text>
</comment>
<dbReference type="InterPro" id="IPR020054">
    <property type="entry name" value="Prot_inh_SSI_I16_CS"/>
</dbReference>
<protein>
    <submittedName>
        <fullName evidence="11">SSI family serine proteinase inhibitor</fullName>
    </submittedName>
</protein>
<comment type="caution">
    <text evidence="11">The sequence shown here is derived from an EMBL/GenBank/DDBJ whole genome shotgun (WGS) entry which is preliminary data.</text>
</comment>
<dbReference type="InterPro" id="IPR000691">
    <property type="entry name" value="Prot_inh_I16_SSI"/>
</dbReference>
<evidence type="ECO:0000256" key="1">
    <source>
        <dbReference type="ARBA" id="ARBA00004613"/>
    </source>
</evidence>
<keyword evidence="5 8" id="KW-0646">Protease inhibitor</keyword>
<dbReference type="Pfam" id="PF00720">
    <property type="entry name" value="SSI"/>
    <property type="match status" value="1"/>
</dbReference>
<keyword evidence="12" id="KW-1185">Reference proteome</keyword>
<evidence type="ECO:0000256" key="8">
    <source>
        <dbReference type="RuleBase" id="RU003471"/>
    </source>
</evidence>
<evidence type="ECO:0000256" key="7">
    <source>
        <dbReference type="ARBA" id="ARBA00023157"/>
    </source>
</evidence>
<evidence type="ECO:0000256" key="6">
    <source>
        <dbReference type="ARBA" id="ARBA00022900"/>
    </source>
</evidence>
<keyword evidence="4" id="KW-0964">Secreted</keyword>
<reference evidence="12" key="1">
    <citation type="journal article" date="2019" name="Int. J. Syst. Evol. Microbiol.">
        <title>The Global Catalogue of Microorganisms (GCM) 10K type strain sequencing project: providing services to taxonomists for standard genome sequencing and annotation.</title>
        <authorList>
            <consortium name="The Broad Institute Genomics Platform"/>
            <consortium name="The Broad Institute Genome Sequencing Center for Infectious Disease"/>
            <person name="Wu L."/>
            <person name="Ma J."/>
        </authorList>
    </citation>
    <scope>NUCLEOTIDE SEQUENCE [LARGE SCALE GENOMIC DNA]</scope>
    <source>
        <strain evidence="12">JCM 10083</strain>
    </source>
</reference>
<dbReference type="SUPFAM" id="SSF55399">
    <property type="entry name" value="Subtilisin inhibitor"/>
    <property type="match status" value="1"/>
</dbReference>
<keyword evidence="6 8" id="KW-0722">Serine protease inhibitor</keyword>
<feature type="region of interest" description="Disordered" evidence="9">
    <location>
        <begin position="1"/>
        <end position="22"/>
    </location>
</feature>